<feature type="non-terminal residue" evidence="2">
    <location>
        <position position="132"/>
    </location>
</feature>
<dbReference type="EMBL" id="KE561348">
    <property type="protein sequence ID" value="EPZ30899.1"/>
    <property type="molecule type" value="Genomic_DNA"/>
</dbReference>
<evidence type="ECO:0000259" key="1">
    <source>
        <dbReference type="Pfam" id="PF25758"/>
    </source>
</evidence>
<dbReference type="InterPro" id="IPR058669">
    <property type="entry name" value="TPR_IPO7/11-like"/>
</dbReference>
<gene>
    <name evidence="2" type="ORF">O9G_006404</name>
</gene>
<dbReference type="Proteomes" id="UP000030755">
    <property type="component" value="Unassembled WGS sequence"/>
</dbReference>
<dbReference type="AlphaFoldDB" id="A0A075AML4"/>
<organism evidence="2 3">
    <name type="scientific">Rozella allomycis (strain CSF55)</name>
    <dbReference type="NCBI Taxonomy" id="988480"/>
    <lineage>
        <taxon>Eukaryota</taxon>
        <taxon>Fungi</taxon>
        <taxon>Fungi incertae sedis</taxon>
        <taxon>Cryptomycota</taxon>
        <taxon>Cryptomycota incertae sedis</taxon>
        <taxon>Rozella</taxon>
    </lineage>
</organism>
<protein>
    <recommendedName>
        <fullName evidence="1">Importin-7/11-like TPR repeats domain-containing protein</fullName>
    </recommendedName>
</protein>
<name>A0A075AML4_ROZAC</name>
<dbReference type="Pfam" id="PF25758">
    <property type="entry name" value="TPR_IPO11"/>
    <property type="match status" value="1"/>
</dbReference>
<evidence type="ECO:0000313" key="3">
    <source>
        <dbReference type="Proteomes" id="UP000030755"/>
    </source>
</evidence>
<keyword evidence="3" id="KW-1185">Reference proteome</keyword>
<dbReference type="HOGENOM" id="CLU_1932651_0_0_1"/>
<evidence type="ECO:0000313" key="2">
    <source>
        <dbReference type="EMBL" id="EPZ30899.1"/>
    </source>
</evidence>
<dbReference type="OrthoDB" id="361693at2759"/>
<feature type="domain" description="Importin-7/11-like TPR repeats" evidence="1">
    <location>
        <begin position="55"/>
        <end position="130"/>
    </location>
</feature>
<accession>A0A075AML4</accession>
<reference evidence="2 3" key="1">
    <citation type="journal article" date="2013" name="Curr. Biol.">
        <title>Shared signatures of parasitism and phylogenomics unite Cryptomycota and microsporidia.</title>
        <authorList>
            <person name="James T.Y."/>
            <person name="Pelin A."/>
            <person name="Bonen L."/>
            <person name="Ahrendt S."/>
            <person name="Sain D."/>
            <person name="Corradi N."/>
            <person name="Stajich J.E."/>
        </authorList>
    </citation>
    <scope>NUCLEOTIDE SEQUENCE [LARGE SCALE GENOMIC DNA]</scope>
    <source>
        <strain evidence="2 3">CSF55</strain>
    </source>
</reference>
<sequence length="132" mass="15266">MDCEEFKRTALIILSVLIERMGSDMLPFEYVFIQQLPLLWNSCEQDNLFKSSIIMFVKTFKSDSTVIYDFATNLILFSTDIHNDSSLFLMEDGLLLWISLISNSNQLNSHLLSLFDRLFSLLDIGSENLRLV</sequence>
<proteinExistence type="predicted"/>